<proteinExistence type="predicted"/>
<dbReference type="PROSITE" id="PS00041">
    <property type="entry name" value="HTH_ARAC_FAMILY_1"/>
    <property type="match status" value="1"/>
</dbReference>
<evidence type="ECO:0000256" key="1">
    <source>
        <dbReference type="ARBA" id="ARBA00023015"/>
    </source>
</evidence>
<dbReference type="InterPro" id="IPR018060">
    <property type="entry name" value="HTH_AraC"/>
</dbReference>
<dbReference type="Gene3D" id="1.10.10.60">
    <property type="entry name" value="Homeodomain-like"/>
    <property type="match status" value="1"/>
</dbReference>
<dbReference type="PANTHER" id="PTHR46796:SF6">
    <property type="entry name" value="ARAC SUBFAMILY"/>
    <property type="match status" value="1"/>
</dbReference>
<dbReference type="InterPro" id="IPR050204">
    <property type="entry name" value="AraC_XylS_family_regulators"/>
</dbReference>
<keyword evidence="6" id="KW-1185">Reference proteome</keyword>
<dbReference type="InterPro" id="IPR018062">
    <property type="entry name" value="HTH_AraC-typ_CS"/>
</dbReference>
<dbReference type="SUPFAM" id="SSF46689">
    <property type="entry name" value="Homeodomain-like"/>
    <property type="match status" value="1"/>
</dbReference>
<keyword evidence="2" id="KW-0238">DNA-binding</keyword>
<dbReference type="EMBL" id="ARXV01000007">
    <property type="protein sequence ID" value="KGD64772.1"/>
    <property type="molecule type" value="Genomic_DNA"/>
</dbReference>
<dbReference type="PANTHER" id="PTHR46796">
    <property type="entry name" value="HTH-TYPE TRANSCRIPTIONAL ACTIVATOR RHAS-RELATED"/>
    <property type="match status" value="1"/>
</dbReference>
<dbReference type="OrthoDB" id="9816461at2"/>
<dbReference type="SMART" id="SM00342">
    <property type="entry name" value="HTH_ARAC"/>
    <property type="match status" value="1"/>
</dbReference>
<feature type="domain" description="HTH araC/xylS-type" evidence="4">
    <location>
        <begin position="222"/>
        <end position="320"/>
    </location>
</feature>
<gene>
    <name evidence="5" type="ORF">Y5S_02138</name>
</gene>
<evidence type="ECO:0000313" key="6">
    <source>
        <dbReference type="Proteomes" id="UP000029444"/>
    </source>
</evidence>
<dbReference type="Proteomes" id="UP000029444">
    <property type="component" value="Unassembled WGS sequence"/>
</dbReference>
<dbReference type="PATRIC" id="fig|1177154.3.peg.2177"/>
<dbReference type="STRING" id="1177154.Y5S_02138"/>
<organism evidence="5 6">
    <name type="scientific">Alcanivorax nanhaiticus</name>
    <dbReference type="NCBI Taxonomy" id="1177154"/>
    <lineage>
        <taxon>Bacteria</taxon>
        <taxon>Pseudomonadati</taxon>
        <taxon>Pseudomonadota</taxon>
        <taxon>Gammaproteobacteria</taxon>
        <taxon>Oceanospirillales</taxon>
        <taxon>Alcanivoracaceae</taxon>
        <taxon>Alcanivorax</taxon>
    </lineage>
</organism>
<dbReference type="eggNOG" id="COG4977">
    <property type="taxonomic scope" value="Bacteria"/>
</dbReference>
<accession>A0A095SJL5</accession>
<evidence type="ECO:0000313" key="5">
    <source>
        <dbReference type="EMBL" id="KGD64772.1"/>
    </source>
</evidence>
<dbReference type="RefSeq" id="WP_052041530.1">
    <property type="nucleotide sequence ID" value="NZ_ARXV01000007.1"/>
</dbReference>
<evidence type="ECO:0000259" key="4">
    <source>
        <dbReference type="PROSITE" id="PS01124"/>
    </source>
</evidence>
<dbReference type="InterPro" id="IPR009057">
    <property type="entry name" value="Homeodomain-like_sf"/>
</dbReference>
<dbReference type="GO" id="GO:0003700">
    <property type="term" value="F:DNA-binding transcription factor activity"/>
    <property type="evidence" value="ECO:0007669"/>
    <property type="project" value="InterPro"/>
</dbReference>
<reference evidence="5 6" key="1">
    <citation type="submission" date="2012-09" db="EMBL/GenBank/DDBJ databases">
        <title>Genome Sequence of alkane-degrading Bacterium Alcanivorax sp. 19-m-6.</title>
        <authorList>
            <person name="Lai Q."/>
            <person name="Shao Z."/>
        </authorList>
    </citation>
    <scope>NUCLEOTIDE SEQUENCE [LARGE SCALE GENOMIC DNA]</scope>
    <source>
        <strain evidence="5 6">19-m-6</strain>
    </source>
</reference>
<evidence type="ECO:0000256" key="3">
    <source>
        <dbReference type="ARBA" id="ARBA00023163"/>
    </source>
</evidence>
<keyword evidence="3" id="KW-0804">Transcription</keyword>
<dbReference type="GO" id="GO:0043565">
    <property type="term" value="F:sequence-specific DNA binding"/>
    <property type="evidence" value="ECO:0007669"/>
    <property type="project" value="InterPro"/>
</dbReference>
<evidence type="ECO:0000256" key="2">
    <source>
        <dbReference type="ARBA" id="ARBA00023125"/>
    </source>
</evidence>
<keyword evidence="1" id="KW-0805">Transcription regulation</keyword>
<dbReference type="PROSITE" id="PS01124">
    <property type="entry name" value="HTH_ARAC_FAMILY_2"/>
    <property type="match status" value="1"/>
</dbReference>
<name>A0A095SJL5_9GAMM</name>
<dbReference type="Pfam" id="PF12833">
    <property type="entry name" value="HTH_18"/>
    <property type="match status" value="1"/>
</dbReference>
<dbReference type="AlphaFoldDB" id="A0A095SJL5"/>
<protein>
    <submittedName>
        <fullName evidence="5">AraC family transcriptional regulator</fullName>
    </submittedName>
</protein>
<comment type="caution">
    <text evidence="5">The sequence shown here is derived from an EMBL/GenBank/DDBJ whole genome shotgun (WGS) entry which is preliminary data.</text>
</comment>
<sequence length="324" mass="36373">MNTRSEEALNASMLAEPQDQLRMQEGEHFELPGVQGRMEKIEFGNGLFLHLAELDVQQDSFFAVQNYMPPGWIGGSLNILGDMQIQPPGMGAFSCSDDEALIMRVDIPGTRYLLPASQLIRHVGVTCTLDSLSRRFSGDIPEGLAAFLGAGVEEVVMLRVGVSTQMRNVATSMFSRQIHGPGRRFQLEALAIQFLYELIEGFCGMEADEQQAIQEWERAAVEALMARIAAEPGRGWLAGQLAEEAGMTEARLNVLFRLLAEKRCAEYIREQRMRRARRLLEEGKLHLKQIAAEVGFSHVSNFSRAYKRWFGENPGRALRRKEPD</sequence>